<dbReference type="OrthoDB" id="3823373at2"/>
<name>A0A4R2HW21_9ACTN</name>
<proteinExistence type="predicted"/>
<dbReference type="AlphaFoldDB" id="A0A4R2HW21"/>
<gene>
    <name evidence="1" type="ORF">EV652_101549</name>
</gene>
<keyword evidence="2" id="KW-1185">Reference proteome</keyword>
<comment type="caution">
    <text evidence="1">The sequence shown here is derived from an EMBL/GenBank/DDBJ whole genome shotgun (WGS) entry which is preliminary data.</text>
</comment>
<evidence type="ECO:0000313" key="1">
    <source>
        <dbReference type="EMBL" id="TCO35664.1"/>
    </source>
</evidence>
<reference evidence="1 2" key="1">
    <citation type="journal article" date="2015" name="Stand. Genomic Sci.">
        <title>Genomic Encyclopedia of Bacterial and Archaeal Type Strains, Phase III: the genomes of soil and plant-associated and newly described type strains.</title>
        <authorList>
            <person name="Whitman W.B."/>
            <person name="Woyke T."/>
            <person name="Klenk H.P."/>
            <person name="Zhou Y."/>
            <person name="Lilburn T.G."/>
            <person name="Beck B.J."/>
            <person name="De Vos P."/>
            <person name="Vandamme P."/>
            <person name="Eisen J.A."/>
            <person name="Garrity G."/>
            <person name="Hugenholtz P."/>
            <person name="Kyrpides N.C."/>
        </authorList>
    </citation>
    <scope>NUCLEOTIDE SEQUENCE [LARGE SCALE GENOMIC DNA]</scope>
    <source>
        <strain evidence="1 2">VKM Ac-2572</strain>
    </source>
</reference>
<organism evidence="1 2">
    <name type="scientific">Kribbella steppae</name>
    <dbReference type="NCBI Taxonomy" id="2512223"/>
    <lineage>
        <taxon>Bacteria</taxon>
        <taxon>Bacillati</taxon>
        <taxon>Actinomycetota</taxon>
        <taxon>Actinomycetes</taxon>
        <taxon>Propionibacteriales</taxon>
        <taxon>Kribbellaceae</taxon>
        <taxon>Kribbella</taxon>
    </lineage>
</organism>
<evidence type="ECO:0000313" key="2">
    <source>
        <dbReference type="Proteomes" id="UP000294508"/>
    </source>
</evidence>
<protein>
    <submittedName>
        <fullName evidence="1">Uncharacterized protein</fullName>
    </submittedName>
</protein>
<sequence>MTGLPSVDDIRADLPAVLARFRAGRTRAFSFGAGVPEAVLLTYDEFEDLGGEAKFAVGTDVLEPDELAERLAAVLEAARAGSGEPVVWGEAGEPEAVVLSTAQYRQLRGDDEPPAGVVDDPTVRTYATEPLPGSRPVSVDEIAALMGPEAVQDLEEIRREGNEP</sequence>
<dbReference type="Proteomes" id="UP000294508">
    <property type="component" value="Unassembled WGS sequence"/>
</dbReference>
<dbReference type="RefSeq" id="WP_132207320.1">
    <property type="nucleotide sequence ID" value="NZ_SLWN01000001.1"/>
</dbReference>
<accession>A0A4R2HW21</accession>
<dbReference type="EMBL" id="SLWN01000001">
    <property type="protein sequence ID" value="TCO35664.1"/>
    <property type="molecule type" value="Genomic_DNA"/>
</dbReference>